<evidence type="ECO:0000256" key="3">
    <source>
        <dbReference type="ARBA" id="ARBA00023141"/>
    </source>
</evidence>
<dbReference type="Gene3D" id="3.40.50.720">
    <property type="entry name" value="NAD(P)-binding Rossmann-like Domain"/>
    <property type="match status" value="1"/>
</dbReference>
<keyword evidence="2" id="KW-0560">Oxidoreductase</keyword>
<keyword evidence="6" id="KW-1185">Reference proteome</keyword>
<name>A0ABT3CP50_9BACT</name>
<evidence type="ECO:0000256" key="1">
    <source>
        <dbReference type="ARBA" id="ARBA00004871"/>
    </source>
</evidence>
<sequence length="249" mass="27959">MKKFGLIGKTLKHSFSKKYFGEKFDREGIENCEYELYELPDIAHFPDLIKNLSPDLVGLNVTIPYKLEVMQYLDEMDEHATAIQAVNTIKVSADGKLTGYNSDYYGFKDSLMEWELAGKSALVLGTGGASKAIVKALEDLSIPYQMVSRRSSDKTISYDQINENPDFIADNLLIINTTPLGTYPNVEEKPDLPYDQLSADHLLFDLVYNPELTAFMQEGINAGAKTKNGYAMLVGQAEKSWAIWNDKDE</sequence>
<evidence type="ECO:0000259" key="4">
    <source>
        <dbReference type="Pfam" id="PF08501"/>
    </source>
</evidence>
<gene>
    <name evidence="5" type="ORF">N7U62_02470</name>
</gene>
<reference evidence="5 6" key="1">
    <citation type="submission" date="2022-10" db="EMBL/GenBank/DDBJ databases">
        <title>Comparative genomics and taxonomic characterization of three novel marine species of genus Reichenbachiella exhibiting antioxidant and polysaccharide degradation activities.</title>
        <authorList>
            <person name="Muhammad N."/>
            <person name="Lee Y.-J."/>
            <person name="Ko J."/>
            <person name="Kim S.-G."/>
        </authorList>
    </citation>
    <scope>NUCLEOTIDE SEQUENCE [LARGE SCALE GENOMIC DNA]</scope>
    <source>
        <strain evidence="5 6">ABR2-5</strain>
    </source>
</reference>
<dbReference type="Proteomes" id="UP001300692">
    <property type="component" value="Unassembled WGS sequence"/>
</dbReference>
<dbReference type="InterPro" id="IPR046346">
    <property type="entry name" value="Aminoacid_DH-like_N_sf"/>
</dbReference>
<evidence type="ECO:0000313" key="5">
    <source>
        <dbReference type="EMBL" id="MCV9385505.1"/>
    </source>
</evidence>
<dbReference type="EMBL" id="JAOYOD010000001">
    <property type="protein sequence ID" value="MCV9385505.1"/>
    <property type="molecule type" value="Genomic_DNA"/>
</dbReference>
<dbReference type="Gene3D" id="3.40.50.10860">
    <property type="entry name" value="Leucine Dehydrogenase, chain A, domain 1"/>
    <property type="match status" value="1"/>
</dbReference>
<dbReference type="PANTHER" id="PTHR21089">
    <property type="entry name" value="SHIKIMATE DEHYDROGENASE"/>
    <property type="match status" value="1"/>
</dbReference>
<proteinExistence type="predicted"/>
<dbReference type="PANTHER" id="PTHR21089:SF1">
    <property type="entry name" value="BIFUNCTIONAL 3-DEHYDROQUINATE DEHYDRATASE_SHIKIMATE DEHYDROGENASE, CHLOROPLASTIC"/>
    <property type="match status" value="1"/>
</dbReference>
<evidence type="ECO:0000313" key="6">
    <source>
        <dbReference type="Proteomes" id="UP001300692"/>
    </source>
</evidence>
<dbReference type="InterPro" id="IPR022893">
    <property type="entry name" value="Shikimate_DH_fam"/>
</dbReference>
<keyword evidence="3" id="KW-0028">Amino-acid biosynthesis</keyword>
<protein>
    <submittedName>
        <fullName evidence="5">Shikimate dehydrogenase</fullName>
    </submittedName>
</protein>
<comment type="caution">
    <text evidence="5">The sequence shown here is derived from an EMBL/GenBank/DDBJ whole genome shotgun (WGS) entry which is preliminary data.</text>
</comment>
<organism evidence="5 6">
    <name type="scientific">Reichenbachiella ulvae</name>
    <dbReference type="NCBI Taxonomy" id="2980104"/>
    <lineage>
        <taxon>Bacteria</taxon>
        <taxon>Pseudomonadati</taxon>
        <taxon>Bacteroidota</taxon>
        <taxon>Cytophagia</taxon>
        <taxon>Cytophagales</taxon>
        <taxon>Reichenbachiellaceae</taxon>
        <taxon>Reichenbachiella</taxon>
    </lineage>
</organism>
<comment type="pathway">
    <text evidence="1">Metabolic intermediate biosynthesis; chorismate biosynthesis; chorismate from D-erythrose 4-phosphate and phosphoenolpyruvate: step 4/7.</text>
</comment>
<dbReference type="SUPFAM" id="SSF51735">
    <property type="entry name" value="NAD(P)-binding Rossmann-fold domains"/>
    <property type="match status" value="1"/>
</dbReference>
<dbReference type="Pfam" id="PF08501">
    <property type="entry name" value="Shikimate_dh_N"/>
    <property type="match status" value="1"/>
</dbReference>
<dbReference type="InterPro" id="IPR013708">
    <property type="entry name" value="Shikimate_DH-bd_N"/>
</dbReference>
<dbReference type="InterPro" id="IPR036291">
    <property type="entry name" value="NAD(P)-bd_dom_sf"/>
</dbReference>
<evidence type="ECO:0000256" key="2">
    <source>
        <dbReference type="ARBA" id="ARBA00023002"/>
    </source>
</evidence>
<feature type="domain" description="Shikimate dehydrogenase substrate binding N-terminal" evidence="4">
    <location>
        <begin position="6"/>
        <end position="89"/>
    </location>
</feature>
<accession>A0ABT3CP50</accession>
<dbReference type="SUPFAM" id="SSF53223">
    <property type="entry name" value="Aminoacid dehydrogenase-like, N-terminal domain"/>
    <property type="match status" value="1"/>
</dbReference>
<dbReference type="CDD" id="cd01065">
    <property type="entry name" value="NAD_bind_Shikimate_DH"/>
    <property type="match status" value="1"/>
</dbReference>
<keyword evidence="3" id="KW-0057">Aromatic amino acid biosynthesis</keyword>